<organism evidence="1 2">
    <name type="scientific">Morella rubra</name>
    <name type="common">Chinese bayberry</name>
    <dbReference type="NCBI Taxonomy" id="262757"/>
    <lineage>
        <taxon>Eukaryota</taxon>
        <taxon>Viridiplantae</taxon>
        <taxon>Streptophyta</taxon>
        <taxon>Embryophyta</taxon>
        <taxon>Tracheophyta</taxon>
        <taxon>Spermatophyta</taxon>
        <taxon>Magnoliopsida</taxon>
        <taxon>eudicotyledons</taxon>
        <taxon>Gunneridae</taxon>
        <taxon>Pentapetalae</taxon>
        <taxon>rosids</taxon>
        <taxon>fabids</taxon>
        <taxon>Fagales</taxon>
        <taxon>Myricaceae</taxon>
        <taxon>Morella</taxon>
    </lineage>
</organism>
<comment type="caution">
    <text evidence="1">The sequence shown here is derived from an EMBL/GenBank/DDBJ whole genome shotgun (WGS) entry which is preliminary data.</text>
</comment>
<proteinExistence type="predicted"/>
<dbReference type="AlphaFoldDB" id="A0A6A1VJ85"/>
<evidence type="ECO:0000313" key="2">
    <source>
        <dbReference type="Proteomes" id="UP000516437"/>
    </source>
</evidence>
<dbReference type="Proteomes" id="UP000516437">
    <property type="component" value="Chromosome 5"/>
</dbReference>
<gene>
    <name evidence="1" type="ORF">CJ030_MR5G023754</name>
</gene>
<name>A0A6A1VJ85_9ROSI</name>
<keyword evidence="2" id="KW-1185">Reference proteome</keyword>
<protein>
    <submittedName>
        <fullName evidence="1">Uncharacterized protein</fullName>
    </submittedName>
</protein>
<dbReference type="EMBL" id="RXIC02000023">
    <property type="protein sequence ID" value="KAB1211938.1"/>
    <property type="molecule type" value="Genomic_DNA"/>
</dbReference>
<accession>A0A6A1VJ85</accession>
<sequence>MHLQFLKFQLLNTTNLGKDCLSYRDHLVAWVEKARQELKVWRVPCCGFVMINMDAAVRQSYVAIGCIGHDYHGMSPLLAEWMALQMAAGEAALRRLEQVCLRVILFLLFLTFLIPP</sequence>
<evidence type="ECO:0000313" key="1">
    <source>
        <dbReference type="EMBL" id="KAB1211938.1"/>
    </source>
</evidence>
<reference evidence="1 2" key="1">
    <citation type="journal article" date="2019" name="Plant Biotechnol. J.">
        <title>The red bayberry genome and genetic basis of sex determination.</title>
        <authorList>
            <person name="Jia H.M."/>
            <person name="Jia H.J."/>
            <person name="Cai Q.L."/>
            <person name="Wang Y."/>
            <person name="Zhao H.B."/>
            <person name="Yang W.F."/>
            <person name="Wang G.Y."/>
            <person name="Li Y.H."/>
            <person name="Zhan D.L."/>
            <person name="Shen Y.T."/>
            <person name="Niu Q.F."/>
            <person name="Chang L."/>
            <person name="Qiu J."/>
            <person name="Zhao L."/>
            <person name="Xie H.B."/>
            <person name="Fu W.Y."/>
            <person name="Jin J."/>
            <person name="Li X.W."/>
            <person name="Jiao Y."/>
            <person name="Zhou C.C."/>
            <person name="Tu T."/>
            <person name="Chai C.Y."/>
            <person name="Gao J.L."/>
            <person name="Fan L.J."/>
            <person name="van de Weg E."/>
            <person name="Wang J.Y."/>
            <person name="Gao Z.S."/>
        </authorList>
    </citation>
    <scope>NUCLEOTIDE SEQUENCE [LARGE SCALE GENOMIC DNA]</scope>
    <source>
        <tissue evidence="1">Leaves</tissue>
    </source>
</reference>